<name>A0A8S5PNI1_9CAUD</name>
<dbReference type="EMBL" id="BK015468">
    <property type="protein sequence ID" value="DAE08418.1"/>
    <property type="molecule type" value="Genomic_DNA"/>
</dbReference>
<proteinExistence type="predicted"/>
<organism evidence="1">
    <name type="scientific">Podoviridae sp. ctOAf25</name>
    <dbReference type="NCBI Taxonomy" id="2825245"/>
    <lineage>
        <taxon>Viruses</taxon>
        <taxon>Duplodnaviria</taxon>
        <taxon>Heunggongvirae</taxon>
        <taxon>Uroviricota</taxon>
        <taxon>Caudoviricetes</taxon>
    </lineage>
</organism>
<reference evidence="1" key="1">
    <citation type="journal article" date="2021" name="Proc. Natl. Acad. Sci. U.S.A.">
        <title>A Catalog of Tens of Thousands of Viruses from Human Metagenomes Reveals Hidden Associations with Chronic Diseases.</title>
        <authorList>
            <person name="Tisza M.J."/>
            <person name="Buck C.B."/>
        </authorList>
    </citation>
    <scope>NUCLEOTIDE SEQUENCE</scope>
    <source>
        <strain evidence="1">CtOAf25</strain>
    </source>
</reference>
<accession>A0A8S5PNI1</accession>
<evidence type="ECO:0000313" key="1">
    <source>
        <dbReference type="EMBL" id="DAE08418.1"/>
    </source>
</evidence>
<sequence>MRRKNIEIFWKNETKNNSIFKRVTQLIPFCIKRKIRND</sequence>
<protein>
    <submittedName>
        <fullName evidence="1">Uncharacterized protein</fullName>
    </submittedName>
</protein>